<comment type="caution">
    <text evidence="10">The sequence shown here is derived from an EMBL/GenBank/DDBJ whole genome shotgun (WGS) entry which is preliminary data.</text>
</comment>
<sequence length="224" mass="25708">MQKDSQSYAKMEVQSNPSCWEGIFGALSSCFTKKVGSIQIEGQVYDLVKLIAEGGFSFVYLATSPQGPKDYFAIKKMIVQTEEQLLASQWEIEVIESLMASAPQKESQDEAVHKKKKTKKAKSSKEEMPVALLSEAVEIEEKKEEKKEANNDKDDNDNGNDITNNDSKYCGYEYILPLLNHTMTRHEKIPEFKIVYMDSILRARKSRQRFARHAEEWNFLHARN</sequence>
<keyword evidence="4" id="KW-0547">Nucleotide-binding</keyword>
<dbReference type="EMBL" id="ASPP01007071">
    <property type="protein sequence ID" value="ETO27740.1"/>
    <property type="molecule type" value="Genomic_DNA"/>
</dbReference>
<reference evidence="10 11" key="1">
    <citation type="journal article" date="2013" name="Curr. Biol.">
        <title>The Genome of the Foraminiferan Reticulomyxa filosa.</title>
        <authorList>
            <person name="Glockner G."/>
            <person name="Hulsmann N."/>
            <person name="Schleicher M."/>
            <person name="Noegel A.A."/>
            <person name="Eichinger L."/>
            <person name="Gallinger C."/>
            <person name="Pawlowski J."/>
            <person name="Sierra R."/>
            <person name="Euteneuer U."/>
            <person name="Pillet L."/>
            <person name="Moustafa A."/>
            <person name="Platzer M."/>
            <person name="Groth M."/>
            <person name="Szafranski K."/>
            <person name="Schliwa M."/>
        </authorList>
    </citation>
    <scope>NUCLEOTIDE SEQUENCE [LARGE SCALE GENOMIC DNA]</scope>
</reference>
<dbReference type="GO" id="GO:0005737">
    <property type="term" value="C:cytoplasm"/>
    <property type="evidence" value="ECO:0007669"/>
    <property type="project" value="TreeGrafter"/>
</dbReference>
<keyword evidence="6" id="KW-0067">ATP-binding</keyword>
<dbReference type="Gene3D" id="3.30.200.20">
    <property type="entry name" value="Phosphorylase Kinase, domain 1"/>
    <property type="match status" value="1"/>
</dbReference>
<name>X6NN82_RETFI</name>
<dbReference type="PANTHER" id="PTHR22967">
    <property type="entry name" value="SERINE/THREONINE PROTEIN KINASE"/>
    <property type="match status" value="1"/>
</dbReference>
<keyword evidence="11" id="KW-1185">Reference proteome</keyword>
<dbReference type="SUPFAM" id="SSF56112">
    <property type="entry name" value="Protein kinase-like (PK-like)"/>
    <property type="match status" value="1"/>
</dbReference>
<dbReference type="EC" id="2.7.11.1" evidence="1"/>
<comment type="catalytic activity">
    <reaction evidence="7">
        <text>L-threonyl-[protein] + ATP = O-phospho-L-threonyl-[protein] + ADP + H(+)</text>
        <dbReference type="Rhea" id="RHEA:46608"/>
        <dbReference type="Rhea" id="RHEA-COMP:11060"/>
        <dbReference type="Rhea" id="RHEA-COMP:11605"/>
        <dbReference type="ChEBI" id="CHEBI:15378"/>
        <dbReference type="ChEBI" id="CHEBI:30013"/>
        <dbReference type="ChEBI" id="CHEBI:30616"/>
        <dbReference type="ChEBI" id="CHEBI:61977"/>
        <dbReference type="ChEBI" id="CHEBI:456216"/>
        <dbReference type="EC" id="2.7.11.1"/>
    </reaction>
</comment>
<dbReference type="InterPro" id="IPR011009">
    <property type="entry name" value="Kinase-like_dom_sf"/>
</dbReference>
<evidence type="ECO:0000256" key="4">
    <source>
        <dbReference type="ARBA" id="ARBA00022741"/>
    </source>
</evidence>
<evidence type="ECO:0000256" key="3">
    <source>
        <dbReference type="ARBA" id="ARBA00022679"/>
    </source>
</evidence>
<evidence type="ECO:0000256" key="9">
    <source>
        <dbReference type="SAM" id="MobiDB-lite"/>
    </source>
</evidence>
<organism evidence="10 11">
    <name type="scientific">Reticulomyxa filosa</name>
    <dbReference type="NCBI Taxonomy" id="46433"/>
    <lineage>
        <taxon>Eukaryota</taxon>
        <taxon>Sar</taxon>
        <taxon>Rhizaria</taxon>
        <taxon>Retaria</taxon>
        <taxon>Foraminifera</taxon>
        <taxon>Monothalamids</taxon>
        <taxon>Reticulomyxidae</taxon>
        <taxon>Reticulomyxa</taxon>
    </lineage>
</organism>
<comment type="catalytic activity">
    <reaction evidence="8">
        <text>L-seryl-[protein] + ATP = O-phospho-L-seryl-[protein] + ADP + H(+)</text>
        <dbReference type="Rhea" id="RHEA:17989"/>
        <dbReference type="Rhea" id="RHEA-COMP:9863"/>
        <dbReference type="Rhea" id="RHEA-COMP:11604"/>
        <dbReference type="ChEBI" id="CHEBI:15378"/>
        <dbReference type="ChEBI" id="CHEBI:29999"/>
        <dbReference type="ChEBI" id="CHEBI:30616"/>
        <dbReference type="ChEBI" id="CHEBI:83421"/>
        <dbReference type="ChEBI" id="CHEBI:456216"/>
        <dbReference type="EC" id="2.7.11.1"/>
    </reaction>
</comment>
<feature type="compositionally biased region" description="Basic and acidic residues" evidence="9">
    <location>
        <begin position="141"/>
        <end position="153"/>
    </location>
</feature>
<dbReference type="OrthoDB" id="248923at2759"/>
<dbReference type="GO" id="GO:0004674">
    <property type="term" value="F:protein serine/threonine kinase activity"/>
    <property type="evidence" value="ECO:0007669"/>
    <property type="project" value="UniProtKB-KW"/>
</dbReference>
<feature type="compositionally biased region" description="Basic residues" evidence="9">
    <location>
        <begin position="113"/>
        <end position="122"/>
    </location>
</feature>
<evidence type="ECO:0000313" key="10">
    <source>
        <dbReference type="EMBL" id="ETO27740.1"/>
    </source>
</evidence>
<protein>
    <recommendedName>
        <fullName evidence="1">non-specific serine/threonine protein kinase</fullName>
        <ecNumber evidence="1">2.7.11.1</ecNumber>
    </recommendedName>
</protein>
<keyword evidence="5" id="KW-0418">Kinase</keyword>
<dbReference type="PANTHER" id="PTHR22967:SF57">
    <property type="entry name" value="AUXILIN, ISOFORM A-RELATED"/>
    <property type="match status" value="1"/>
</dbReference>
<keyword evidence="2" id="KW-0723">Serine/threonine-protein kinase</keyword>
<dbReference type="Proteomes" id="UP000023152">
    <property type="component" value="Unassembled WGS sequence"/>
</dbReference>
<dbReference type="AlphaFoldDB" id="X6NN82"/>
<dbReference type="GO" id="GO:0005524">
    <property type="term" value="F:ATP binding"/>
    <property type="evidence" value="ECO:0007669"/>
    <property type="project" value="UniProtKB-KW"/>
</dbReference>
<keyword evidence="3" id="KW-0808">Transferase</keyword>
<evidence type="ECO:0000256" key="2">
    <source>
        <dbReference type="ARBA" id="ARBA00022527"/>
    </source>
</evidence>
<evidence type="ECO:0000256" key="7">
    <source>
        <dbReference type="ARBA" id="ARBA00047899"/>
    </source>
</evidence>
<proteinExistence type="predicted"/>
<accession>X6NN82</accession>
<feature type="region of interest" description="Disordered" evidence="9">
    <location>
        <begin position="141"/>
        <end position="164"/>
    </location>
</feature>
<evidence type="ECO:0000256" key="5">
    <source>
        <dbReference type="ARBA" id="ARBA00022777"/>
    </source>
</evidence>
<evidence type="ECO:0000256" key="1">
    <source>
        <dbReference type="ARBA" id="ARBA00012513"/>
    </source>
</evidence>
<gene>
    <name evidence="10" type="ORF">RFI_09394</name>
</gene>
<evidence type="ECO:0000256" key="8">
    <source>
        <dbReference type="ARBA" id="ARBA00048679"/>
    </source>
</evidence>
<evidence type="ECO:0000256" key="6">
    <source>
        <dbReference type="ARBA" id="ARBA00022840"/>
    </source>
</evidence>
<evidence type="ECO:0000313" key="11">
    <source>
        <dbReference type="Proteomes" id="UP000023152"/>
    </source>
</evidence>
<feature type="region of interest" description="Disordered" evidence="9">
    <location>
        <begin position="103"/>
        <end position="128"/>
    </location>
</feature>